<dbReference type="RefSeq" id="WP_379723319.1">
    <property type="nucleotide sequence ID" value="NZ_JBHRYJ010000001.1"/>
</dbReference>
<dbReference type="SUPFAM" id="SSF88946">
    <property type="entry name" value="Sigma2 domain of RNA polymerase sigma factors"/>
    <property type="match status" value="1"/>
</dbReference>
<dbReference type="InterPro" id="IPR013324">
    <property type="entry name" value="RNA_pol_sigma_r3/r4-like"/>
</dbReference>
<protein>
    <submittedName>
        <fullName evidence="4">RNA polymerase sigma-70 factor</fullName>
    </submittedName>
</protein>
<dbReference type="Pfam" id="PF04542">
    <property type="entry name" value="Sigma70_r2"/>
    <property type="match status" value="1"/>
</dbReference>
<proteinExistence type="predicted"/>
<dbReference type="InterPro" id="IPR014284">
    <property type="entry name" value="RNA_pol_sigma-70_dom"/>
</dbReference>
<dbReference type="PANTHER" id="PTHR30173">
    <property type="entry name" value="SIGMA 19 FACTOR"/>
    <property type="match status" value="1"/>
</dbReference>
<dbReference type="InterPro" id="IPR013325">
    <property type="entry name" value="RNA_pol_sigma_r2"/>
</dbReference>
<feature type="domain" description="RNA polymerase sigma-70 region 2" evidence="2">
    <location>
        <begin position="8"/>
        <end position="71"/>
    </location>
</feature>
<dbReference type="Gene3D" id="3.10.450.50">
    <property type="match status" value="1"/>
</dbReference>
<evidence type="ECO:0000259" key="2">
    <source>
        <dbReference type="Pfam" id="PF04542"/>
    </source>
</evidence>
<organism evidence="4 5">
    <name type="scientific">Ferrovibrio xuzhouensis</name>
    <dbReference type="NCBI Taxonomy" id="1576914"/>
    <lineage>
        <taxon>Bacteria</taxon>
        <taxon>Pseudomonadati</taxon>
        <taxon>Pseudomonadota</taxon>
        <taxon>Alphaproteobacteria</taxon>
        <taxon>Rhodospirillales</taxon>
        <taxon>Rhodospirillaceae</taxon>
        <taxon>Ferrovibrio</taxon>
    </lineage>
</organism>
<dbReference type="EMBL" id="JBHRYJ010000001">
    <property type="protein sequence ID" value="MFC3675200.1"/>
    <property type="molecule type" value="Genomic_DNA"/>
</dbReference>
<dbReference type="InterPro" id="IPR007627">
    <property type="entry name" value="RNA_pol_sigma70_r2"/>
</dbReference>
<comment type="subunit">
    <text evidence="1">Interacts transiently with the RNA polymerase catalytic core formed by RpoA, RpoB, RpoC and RpoZ (2 alpha, 1 beta, 1 beta' and 1 omega subunit) to form the RNA polymerase holoenzyme that can initiate transcription.</text>
</comment>
<dbReference type="Gene3D" id="1.10.10.10">
    <property type="entry name" value="Winged helix-like DNA-binding domain superfamily/Winged helix DNA-binding domain"/>
    <property type="match status" value="1"/>
</dbReference>
<evidence type="ECO:0000313" key="5">
    <source>
        <dbReference type="Proteomes" id="UP001595711"/>
    </source>
</evidence>
<dbReference type="NCBIfam" id="TIGR02937">
    <property type="entry name" value="sigma70-ECF"/>
    <property type="match status" value="1"/>
</dbReference>
<evidence type="ECO:0000259" key="3">
    <source>
        <dbReference type="Pfam" id="PF08281"/>
    </source>
</evidence>
<dbReference type="SUPFAM" id="SSF54427">
    <property type="entry name" value="NTF2-like"/>
    <property type="match status" value="1"/>
</dbReference>
<dbReference type="InterPro" id="IPR032710">
    <property type="entry name" value="NTF2-like_dom_sf"/>
</dbReference>
<dbReference type="InterPro" id="IPR014303">
    <property type="entry name" value="RNA_pol_sigma-70_ECF"/>
</dbReference>
<evidence type="ECO:0000313" key="4">
    <source>
        <dbReference type="EMBL" id="MFC3675200.1"/>
    </source>
</evidence>
<dbReference type="PANTHER" id="PTHR30173:SF36">
    <property type="entry name" value="ECF RNA POLYMERASE SIGMA FACTOR SIGJ"/>
    <property type="match status" value="1"/>
</dbReference>
<dbReference type="InterPro" id="IPR052704">
    <property type="entry name" value="ECF_Sigma-70_Domain"/>
</dbReference>
<dbReference type="Gene3D" id="1.10.1740.10">
    <property type="match status" value="1"/>
</dbReference>
<evidence type="ECO:0000256" key="1">
    <source>
        <dbReference type="ARBA" id="ARBA00011344"/>
    </source>
</evidence>
<dbReference type="NCBIfam" id="NF007214">
    <property type="entry name" value="PRK09636.1"/>
    <property type="match status" value="1"/>
</dbReference>
<keyword evidence="5" id="KW-1185">Reference proteome</keyword>
<dbReference type="InterPro" id="IPR036388">
    <property type="entry name" value="WH-like_DNA-bd_sf"/>
</dbReference>
<dbReference type="Pfam" id="PF08281">
    <property type="entry name" value="Sigma70_r4_2"/>
    <property type="match status" value="1"/>
</dbReference>
<name>A0ABV7VCI3_9PROT</name>
<feature type="domain" description="RNA polymerase sigma factor 70 region 4 type 2" evidence="3">
    <location>
        <begin position="112"/>
        <end position="163"/>
    </location>
</feature>
<dbReference type="SUPFAM" id="SSF88659">
    <property type="entry name" value="Sigma3 and sigma4 domains of RNA polymerase sigma factors"/>
    <property type="match status" value="1"/>
</dbReference>
<reference evidence="5" key="1">
    <citation type="journal article" date="2019" name="Int. J. Syst. Evol. Microbiol.">
        <title>The Global Catalogue of Microorganisms (GCM) 10K type strain sequencing project: providing services to taxonomists for standard genome sequencing and annotation.</title>
        <authorList>
            <consortium name="The Broad Institute Genomics Platform"/>
            <consortium name="The Broad Institute Genome Sequencing Center for Infectious Disease"/>
            <person name="Wu L."/>
            <person name="Ma J."/>
        </authorList>
    </citation>
    <scope>NUCLEOTIDE SEQUENCE [LARGE SCALE GENOMIC DNA]</scope>
    <source>
        <strain evidence="5">KCTC 42182</strain>
    </source>
</reference>
<comment type="caution">
    <text evidence="4">The sequence shown here is derived from an EMBL/GenBank/DDBJ whole genome shotgun (WGS) entry which is preliminary data.</text>
</comment>
<gene>
    <name evidence="4" type="ORF">ACFOOQ_06580</name>
</gene>
<sequence length="296" mass="32661">MDDKTETFERHRRRLFGLAYRMLGTVGDAEDAVQDTWLRWHRADAAKIETPEAWLVTACTRLCIDRLRAARTEREHYTGTWLPEPIIGPLIELEVAPAPDMVPGELADDLSMALLVVMERLSPAERTAWLLREAFDYDYGQLAVALKKTEPACRQLVSRAQKHIAEARPRFAADAGAARALAAKFTAATQAGDVAQIAGLLTEDAMLWSDGGGKAQAALNIIHGADKVARFFGGIAFKQPGDLRRVPCLINRQPGVMTYEADGRPYSAMGFDIRDGVVHTVFIVRNPDKLARVPAL</sequence>
<dbReference type="Proteomes" id="UP001595711">
    <property type="component" value="Unassembled WGS sequence"/>
</dbReference>
<dbReference type="InterPro" id="IPR013249">
    <property type="entry name" value="RNA_pol_sigma70_r4_t2"/>
</dbReference>
<accession>A0ABV7VCI3</accession>
<dbReference type="NCBIfam" id="TIGR02957">
    <property type="entry name" value="SigX4"/>
    <property type="match status" value="1"/>
</dbReference>